<dbReference type="Proteomes" id="UP000193560">
    <property type="component" value="Unassembled WGS sequence"/>
</dbReference>
<dbReference type="InterPro" id="IPR001331">
    <property type="entry name" value="GDS_CDC24_CS"/>
</dbReference>
<dbReference type="Pfam" id="PF00621">
    <property type="entry name" value="RhoGEF"/>
    <property type="match status" value="1"/>
</dbReference>
<dbReference type="GO" id="GO:0005737">
    <property type="term" value="C:cytoplasm"/>
    <property type="evidence" value="ECO:0007669"/>
    <property type="project" value="TreeGrafter"/>
</dbReference>
<evidence type="ECO:0000259" key="1">
    <source>
        <dbReference type="PROSITE" id="PS50010"/>
    </source>
</evidence>
<dbReference type="PROSITE" id="PS50010">
    <property type="entry name" value="DH_2"/>
    <property type="match status" value="1"/>
</dbReference>
<sequence>MWQETLHEYLLDPAFGIPAPRFTIDSPRLANCIVSELLSTEETYLNHLSMLKQAFIDPFSQRFQNRYMIRDLQTIFSHIPQLISLSTTLVHRWRMILERQTYCMNDMTKENVNKDQNIGRTFCDVEDEFQVYVYYAVHYAKAKKCITRMEQKPSYRQWMHSVLQNEELHRMELADYLISPIQRITRYCLLLKDLSKHTDGYHMELERTLKFHTALAVAMNNCQK</sequence>
<organism evidence="2 3">
    <name type="scientific">Absidia repens</name>
    <dbReference type="NCBI Taxonomy" id="90262"/>
    <lineage>
        <taxon>Eukaryota</taxon>
        <taxon>Fungi</taxon>
        <taxon>Fungi incertae sedis</taxon>
        <taxon>Mucoromycota</taxon>
        <taxon>Mucoromycotina</taxon>
        <taxon>Mucoromycetes</taxon>
        <taxon>Mucorales</taxon>
        <taxon>Cunninghamellaceae</taxon>
        <taxon>Absidia</taxon>
    </lineage>
</organism>
<evidence type="ECO:0000313" key="3">
    <source>
        <dbReference type="Proteomes" id="UP000193560"/>
    </source>
</evidence>
<reference evidence="2 3" key="1">
    <citation type="submission" date="2016-07" db="EMBL/GenBank/DDBJ databases">
        <title>Pervasive Adenine N6-methylation of Active Genes in Fungi.</title>
        <authorList>
            <consortium name="DOE Joint Genome Institute"/>
            <person name="Mondo S.J."/>
            <person name="Dannebaum R.O."/>
            <person name="Kuo R.C."/>
            <person name="Labutti K."/>
            <person name="Haridas S."/>
            <person name="Kuo A."/>
            <person name="Salamov A."/>
            <person name="Ahrendt S.R."/>
            <person name="Lipzen A."/>
            <person name="Sullivan W."/>
            <person name="Andreopoulos W.B."/>
            <person name="Clum A."/>
            <person name="Lindquist E."/>
            <person name="Daum C."/>
            <person name="Ramamoorthy G.K."/>
            <person name="Gryganskyi A."/>
            <person name="Culley D."/>
            <person name="Magnuson J.K."/>
            <person name="James T.Y."/>
            <person name="O'Malley M.A."/>
            <person name="Stajich J.E."/>
            <person name="Spatafora J.W."/>
            <person name="Visel A."/>
            <person name="Grigoriev I.V."/>
        </authorList>
    </citation>
    <scope>NUCLEOTIDE SEQUENCE [LARGE SCALE GENOMIC DNA]</scope>
    <source>
        <strain evidence="2 3">NRRL 1336</strain>
    </source>
</reference>
<dbReference type="EMBL" id="MCGE01000002">
    <property type="protein sequence ID" value="ORZ24559.1"/>
    <property type="molecule type" value="Genomic_DNA"/>
</dbReference>
<dbReference type="GO" id="GO:0035556">
    <property type="term" value="P:intracellular signal transduction"/>
    <property type="evidence" value="ECO:0007669"/>
    <property type="project" value="InterPro"/>
</dbReference>
<name>A0A1X2IYY2_9FUNG</name>
<accession>A0A1X2IYY2</accession>
<feature type="domain" description="DH" evidence="1">
    <location>
        <begin position="29"/>
        <end position="222"/>
    </location>
</feature>
<dbReference type="AlphaFoldDB" id="A0A1X2IYY2"/>
<dbReference type="STRING" id="90262.A0A1X2IYY2"/>
<dbReference type="SUPFAM" id="SSF48065">
    <property type="entry name" value="DBL homology domain (DH-domain)"/>
    <property type="match status" value="1"/>
</dbReference>
<dbReference type="OrthoDB" id="660555at2759"/>
<comment type="caution">
    <text evidence="2">The sequence shown here is derived from an EMBL/GenBank/DDBJ whole genome shotgun (WGS) entry which is preliminary data.</text>
</comment>
<dbReference type="GO" id="GO:0005085">
    <property type="term" value="F:guanyl-nucleotide exchange factor activity"/>
    <property type="evidence" value="ECO:0007669"/>
    <property type="project" value="InterPro"/>
</dbReference>
<dbReference type="PROSITE" id="PS00741">
    <property type="entry name" value="DH_1"/>
    <property type="match status" value="1"/>
</dbReference>
<proteinExistence type="predicted"/>
<keyword evidence="3" id="KW-1185">Reference proteome</keyword>
<evidence type="ECO:0000313" key="2">
    <source>
        <dbReference type="EMBL" id="ORZ24559.1"/>
    </source>
</evidence>
<dbReference type="PANTHER" id="PTHR12673:SF159">
    <property type="entry name" value="LD03170P"/>
    <property type="match status" value="1"/>
</dbReference>
<dbReference type="InterPro" id="IPR035899">
    <property type="entry name" value="DBL_dom_sf"/>
</dbReference>
<gene>
    <name evidence="2" type="ORF">BCR42DRAFT_317236</name>
</gene>
<dbReference type="PANTHER" id="PTHR12673">
    <property type="entry name" value="FACIOGENITAL DYSPLASIA PROTEIN"/>
    <property type="match status" value="1"/>
</dbReference>
<dbReference type="InterPro" id="IPR000219">
    <property type="entry name" value="DH_dom"/>
</dbReference>
<dbReference type="SMART" id="SM00325">
    <property type="entry name" value="RhoGEF"/>
    <property type="match status" value="1"/>
</dbReference>
<protein>
    <submittedName>
        <fullName evidence="2">Dbl homology domain-containing protein</fullName>
    </submittedName>
</protein>
<dbReference type="Gene3D" id="1.20.900.10">
    <property type="entry name" value="Dbl homology (DH) domain"/>
    <property type="match status" value="1"/>
</dbReference>
<dbReference type="InterPro" id="IPR051092">
    <property type="entry name" value="FYVE_RhoGEF_PH"/>
</dbReference>